<feature type="domain" description="AB hydrolase-1" evidence="1">
    <location>
        <begin position="28"/>
        <end position="267"/>
    </location>
</feature>
<keyword evidence="2" id="KW-0378">Hydrolase</keyword>
<sequence>MPFRDHRLDVAGRRVTYVDEGPRDTGQPPLICLHGAAFDHAELTWRLTTAALRDQRRIIVPDLPGYGQSADLEGPAGLDAMGAWVLDFLDALDLEQVDLAGLSMGGGMALWVTIHAPNRVRKLIPVCPYGLMSRVPAHLLSYMAVRAGFLALTYRAAANSAQMARLGLARSYGDPARVSAKAVSELRLTAEDQAERRTFDRFLEVEMRAGGLRSDLTPQLGGITVPTLLIGGSADRLVPARHVRKAGKLIPDARCVILPTGHWPMRERPDLFNPLVSRFLAA</sequence>
<evidence type="ECO:0000313" key="3">
    <source>
        <dbReference type="Proteomes" id="UP000318590"/>
    </source>
</evidence>
<dbReference type="AlphaFoldDB" id="A0A547PNK4"/>
<dbReference type="InterPro" id="IPR000073">
    <property type="entry name" value="AB_hydrolase_1"/>
</dbReference>
<dbReference type="OrthoDB" id="9804723at2"/>
<dbReference type="PRINTS" id="PR00111">
    <property type="entry name" value="ABHYDROLASE"/>
</dbReference>
<gene>
    <name evidence="2" type="ORF">FEV53_15330</name>
</gene>
<dbReference type="InterPro" id="IPR000639">
    <property type="entry name" value="Epox_hydrolase-like"/>
</dbReference>
<protein>
    <submittedName>
        <fullName evidence="2">Alpha/beta fold hydrolase</fullName>
    </submittedName>
</protein>
<dbReference type="InterPro" id="IPR050266">
    <property type="entry name" value="AB_hydrolase_sf"/>
</dbReference>
<dbReference type="Proteomes" id="UP000318590">
    <property type="component" value="Unassembled WGS sequence"/>
</dbReference>
<keyword evidence="3" id="KW-1185">Reference proteome</keyword>
<dbReference type="EMBL" id="VFSV01000035">
    <property type="protein sequence ID" value="TRD15726.1"/>
    <property type="molecule type" value="Genomic_DNA"/>
</dbReference>
<name>A0A547PNK4_9RHOB</name>
<proteinExistence type="predicted"/>
<dbReference type="GO" id="GO:0016787">
    <property type="term" value="F:hydrolase activity"/>
    <property type="evidence" value="ECO:0007669"/>
    <property type="project" value="UniProtKB-KW"/>
</dbReference>
<dbReference type="Gene3D" id="3.40.50.1820">
    <property type="entry name" value="alpha/beta hydrolase"/>
    <property type="match status" value="1"/>
</dbReference>
<organism evidence="2 3">
    <name type="scientific">Palleronia caenipelagi</name>
    <dbReference type="NCBI Taxonomy" id="2489174"/>
    <lineage>
        <taxon>Bacteria</taxon>
        <taxon>Pseudomonadati</taxon>
        <taxon>Pseudomonadota</taxon>
        <taxon>Alphaproteobacteria</taxon>
        <taxon>Rhodobacterales</taxon>
        <taxon>Roseobacteraceae</taxon>
        <taxon>Palleronia</taxon>
    </lineage>
</organism>
<comment type="caution">
    <text evidence="2">The sequence shown here is derived from an EMBL/GenBank/DDBJ whole genome shotgun (WGS) entry which is preliminary data.</text>
</comment>
<dbReference type="PRINTS" id="PR00412">
    <property type="entry name" value="EPOXHYDRLASE"/>
</dbReference>
<dbReference type="PANTHER" id="PTHR43798">
    <property type="entry name" value="MONOACYLGLYCEROL LIPASE"/>
    <property type="match status" value="1"/>
</dbReference>
<reference evidence="2 3" key="1">
    <citation type="submission" date="2019-06" db="EMBL/GenBank/DDBJ databases">
        <title>Paenimaribius caenipelagi gen. nov., sp. nov., isolated from a tidal flat.</title>
        <authorList>
            <person name="Yoon J.-H."/>
        </authorList>
    </citation>
    <scope>NUCLEOTIDE SEQUENCE [LARGE SCALE GENOMIC DNA]</scope>
    <source>
        <strain evidence="2 3">JBTF-M29</strain>
    </source>
</reference>
<dbReference type="RefSeq" id="WP_142835678.1">
    <property type="nucleotide sequence ID" value="NZ_VFSV01000035.1"/>
</dbReference>
<dbReference type="InterPro" id="IPR029058">
    <property type="entry name" value="AB_hydrolase_fold"/>
</dbReference>
<evidence type="ECO:0000259" key="1">
    <source>
        <dbReference type="Pfam" id="PF00561"/>
    </source>
</evidence>
<evidence type="ECO:0000313" key="2">
    <source>
        <dbReference type="EMBL" id="TRD15726.1"/>
    </source>
</evidence>
<accession>A0A547PNK4</accession>
<dbReference type="Pfam" id="PF00561">
    <property type="entry name" value="Abhydrolase_1"/>
    <property type="match status" value="1"/>
</dbReference>
<dbReference type="SUPFAM" id="SSF53474">
    <property type="entry name" value="alpha/beta-Hydrolases"/>
    <property type="match status" value="1"/>
</dbReference>